<protein>
    <submittedName>
        <fullName evidence="1">Uncharacterized protein</fullName>
    </submittedName>
</protein>
<gene>
    <name evidence="1" type="ORF">M23134_00347</name>
</gene>
<organism evidence="1 2">
    <name type="scientific">Microscilla marina ATCC 23134</name>
    <dbReference type="NCBI Taxonomy" id="313606"/>
    <lineage>
        <taxon>Bacteria</taxon>
        <taxon>Pseudomonadati</taxon>
        <taxon>Bacteroidota</taxon>
        <taxon>Cytophagia</taxon>
        <taxon>Cytophagales</taxon>
        <taxon>Microscillaceae</taxon>
        <taxon>Microscilla</taxon>
    </lineage>
</organism>
<dbReference type="EMBL" id="AAWS01000020">
    <property type="protein sequence ID" value="EAY27906.1"/>
    <property type="molecule type" value="Genomic_DNA"/>
</dbReference>
<accession>A1ZPB4</accession>
<dbReference type="AlphaFoldDB" id="A1ZPB4"/>
<comment type="caution">
    <text evidence="1">The sequence shown here is derived from an EMBL/GenBank/DDBJ whole genome shotgun (WGS) entry which is preliminary data.</text>
</comment>
<evidence type="ECO:0000313" key="1">
    <source>
        <dbReference type="EMBL" id="EAY27906.1"/>
    </source>
</evidence>
<name>A1ZPB4_MICM2</name>
<sequence length="101" mass="11917">MWWFWHSFFKFSIHYQQYCNTTKMIASMNGSNNSTLAQKYPAVASWIKEDTIEITHEFRRDIVARASDEEGVIWEGDGFRTLDEAMQALEAGIEKWIKDNF</sequence>
<keyword evidence="2" id="KW-1185">Reference proteome</keyword>
<dbReference type="Proteomes" id="UP000004095">
    <property type="component" value="Unassembled WGS sequence"/>
</dbReference>
<proteinExistence type="predicted"/>
<evidence type="ECO:0000313" key="2">
    <source>
        <dbReference type="Proteomes" id="UP000004095"/>
    </source>
</evidence>
<reference evidence="1 2" key="1">
    <citation type="submission" date="2007-01" db="EMBL/GenBank/DDBJ databases">
        <authorList>
            <person name="Haygood M."/>
            <person name="Podell S."/>
            <person name="Anderson C."/>
            <person name="Hopkinson B."/>
            <person name="Roe K."/>
            <person name="Barbeau K."/>
            <person name="Gaasterland T."/>
            <person name="Ferriera S."/>
            <person name="Johnson J."/>
            <person name="Kravitz S."/>
            <person name="Beeson K."/>
            <person name="Sutton G."/>
            <person name="Rogers Y.-H."/>
            <person name="Friedman R."/>
            <person name="Frazier M."/>
            <person name="Venter J.C."/>
        </authorList>
    </citation>
    <scope>NUCLEOTIDE SEQUENCE [LARGE SCALE GENOMIC DNA]</scope>
    <source>
        <strain evidence="1 2">ATCC 23134</strain>
    </source>
</reference>